<dbReference type="InterPro" id="IPR014433">
    <property type="entry name" value="CooC"/>
</dbReference>
<dbReference type="AlphaFoldDB" id="A0A098B1H2"/>
<evidence type="ECO:0000259" key="3">
    <source>
        <dbReference type="Pfam" id="PF01656"/>
    </source>
</evidence>
<keyword evidence="2" id="KW-0067">ATP-binding</keyword>
<dbReference type="InterPro" id="IPR002586">
    <property type="entry name" value="CobQ/CobB/MinD/ParA_Nub-bd_dom"/>
</dbReference>
<dbReference type="PIRSF" id="PIRSF005647">
    <property type="entry name" value="CooC"/>
    <property type="match status" value="1"/>
</dbReference>
<dbReference type="FunFam" id="3.40.50.300:FF:001573">
    <property type="entry name" value="Carbon monoxide dehydrogenase accessory protein CooC"/>
    <property type="match status" value="1"/>
</dbReference>
<proteinExistence type="predicted"/>
<dbReference type="EMBL" id="LK996017">
    <property type="protein sequence ID" value="CDX02729.1"/>
    <property type="molecule type" value="Genomic_DNA"/>
</dbReference>
<dbReference type="InterPro" id="IPR050625">
    <property type="entry name" value="ParA/MinD_ATPase"/>
</dbReference>
<accession>A0A098B1H2</accession>
<protein>
    <submittedName>
        <fullName evidence="4">Carbon monoxide dehydrogenase accessory protein CooC</fullName>
    </submittedName>
</protein>
<dbReference type="Pfam" id="PF01656">
    <property type="entry name" value="CbiA"/>
    <property type="match status" value="1"/>
</dbReference>
<dbReference type="CDD" id="cd02034">
    <property type="entry name" value="CooC1"/>
    <property type="match status" value="1"/>
</dbReference>
<feature type="domain" description="CobQ/CobB/MinD/ParA nucleotide binding" evidence="3">
    <location>
        <begin position="4"/>
        <end position="232"/>
    </location>
</feature>
<dbReference type="InterPro" id="IPR027417">
    <property type="entry name" value="P-loop_NTPase"/>
</dbReference>
<gene>
    <name evidence="4" type="ORF">DPCES_2842</name>
</gene>
<keyword evidence="1" id="KW-0547">Nucleotide-binding</keyword>
<evidence type="ECO:0000256" key="2">
    <source>
        <dbReference type="ARBA" id="ARBA00022840"/>
    </source>
</evidence>
<name>A0A098B1H2_DESHA</name>
<sequence length="261" mass="28111">MKIAVTGKGGVGKTTLSGTLARLLAADGYRVLAVDADPDANLASALGIPEENYRGITPFAKMKALAEERTGADGGYGTFFILNPKVDDLPEQFCVEHEGVKLLLMGTVEQGGSGCVCPEHTLIKRLMQHLLVQRDEVVIMDMEAGIEHLGRGTAGAVDALIVVVEPGRRSIQTARQIQELARDLGIQRVFVVASKVRSTEDLAFVGEALSDFPLLGHVTFSREIMDADLEGKVLFDLGGEPVAEIRKIKENLIQLISSMDE</sequence>
<organism evidence="4">
    <name type="scientific">Desulfitobacterium hafniense</name>
    <name type="common">Desulfitobacterium frappieri</name>
    <dbReference type="NCBI Taxonomy" id="49338"/>
    <lineage>
        <taxon>Bacteria</taxon>
        <taxon>Bacillati</taxon>
        <taxon>Bacillota</taxon>
        <taxon>Clostridia</taxon>
        <taxon>Eubacteriales</taxon>
        <taxon>Desulfitobacteriaceae</taxon>
        <taxon>Desulfitobacterium</taxon>
    </lineage>
</organism>
<reference evidence="4" key="1">
    <citation type="submission" date="2014-07" db="EMBL/GenBank/DDBJ databases">
        <authorList>
            <person name="Hornung V.Bastian."/>
        </authorList>
    </citation>
    <scope>NUCLEOTIDE SEQUENCE</scope>
    <source>
        <strain evidence="4">PCE-S</strain>
    </source>
</reference>
<dbReference type="GO" id="GO:0016887">
    <property type="term" value="F:ATP hydrolysis activity"/>
    <property type="evidence" value="ECO:0007669"/>
    <property type="project" value="TreeGrafter"/>
</dbReference>
<dbReference type="RefSeq" id="WP_208925784.1">
    <property type="nucleotide sequence ID" value="NZ_LK996017.1"/>
</dbReference>
<dbReference type="GO" id="GO:0009898">
    <property type="term" value="C:cytoplasmic side of plasma membrane"/>
    <property type="evidence" value="ECO:0007669"/>
    <property type="project" value="TreeGrafter"/>
</dbReference>
<dbReference type="Gene3D" id="3.40.50.300">
    <property type="entry name" value="P-loop containing nucleotide triphosphate hydrolases"/>
    <property type="match status" value="1"/>
</dbReference>
<evidence type="ECO:0000256" key="1">
    <source>
        <dbReference type="ARBA" id="ARBA00022741"/>
    </source>
</evidence>
<dbReference type="GO" id="GO:0051782">
    <property type="term" value="P:negative regulation of cell division"/>
    <property type="evidence" value="ECO:0007669"/>
    <property type="project" value="TreeGrafter"/>
</dbReference>
<dbReference type="PANTHER" id="PTHR43384:SF6">
    <property type="entry name" value="SEPTUM SITE-DETERMINING PROTEIN MIND HOMOLOG, CHLOROPLASTIC"/>
    <property type="match status" value="1"/>
</dbReference>
<dbReference type="GO" id="GO:0005524">
    <property type="term" value="F:ATP binding"/>
    <property type="evidence" value="ECO:0007669"/>
    <property type="project" value="UniProtKB-KW"/>
</dbReference>
<dbReference type="SUPFAM" id="SSF52540">
    <property type="entry name" value="P-loop containing nucleoside triphosphate hydrolases"/>
    <property type="match status" value="1"/>
</dbReference>
<dbReference type="PATRIC" id="fig|49338.4.peg.3051"/>
<dbReference type="PANTHER" id="PTHR43384">
    <property type="entry name" value="SEPTUM SITE-DETERMINING PROTEIN MIND HOMOLOG, CHLOROPLASTIC-RELATED"/>
    <property type="match status" value="1"/>
</dbReference>
<dbReference type="GO" id="GO:0005829">
    <property type="term" value="C:cytosol"/>
    <property type="evidence" value="ECO:0007669"/>
    <property type="project" value="TreeGrafter"/>
</dbReference>
<evidence type="ECO:0000313" key="4">
    <source>
        <dbReference type="EMBL" id="CDX02729.1"/>
    </source>
</evidence>